<keyword evidence="8" id="KW-0325">Glycoprotein</keyword>
<evidence type="ECO:0000256" key="10">
    <source>
        <dbReference type="SAM" id="SignalP"/>
    </source>
</evidence>
<keyword evidence="7 9" id="KW-0472">Membrane</keyword>
<dbReference type="STRING" id="49390.A0A068V7G3"/>
<dbReference type="Gene3D" id="3.80.10.10">
    <property type="entry name" value="Ribonuclease Inhibitor"/>
    <property type="match status" value="1"/>
</dbReference>
<feature type="chain" id="PRO_5001655635" description="Protein kinase domain-containing protein" evidence="10">
    <location>
        <begin position="26"/>
        <end position="555"/>
    </location>
</feature>
<dbReference type="InterPro" id="IPR001245">
    <property type="entry name" value="Ser-Thr/Tyr_kinase_cat_dom"/>
</dbReference>
<name>A0A068V7G3_COFCA</name>
<dbReference type="InterPro" id="IPR001611">
    <property type="entry name" value="Leu-rich_rpt"/>
</dbReference>
<dbReference type="OrthoDB" id="1914767at2759"/>
<reference evidence="13" key="1">
    <citation type="journal article" date="2014" name="Science">
        <title>The coffee genome provides insight into the convergent evolution of caffeine biosynthesis.</title>
        <authorList>
            <person name="Denoeud F."/>
            <person name="Carretero-Paulet L."/>
            <person name="Dereeper A."/>
            <person name="Droc G."/>
            <person name="Guyot R."/>
            <person name="Pietrella M."/>
            <person name="Zheng C."/>
            <person name="Alberti A."/>
            <person name="Anthony F."/>
            <person name="Aprea G."/>
            <person name="Aury J.M."/>
            <person name="Bento P."/>
            <person name="Bernard M."/>
            <person name="Bocs S."/>
            <person name="Campa C."/>
            <person name="Cenci A."/>
            <person name="Combes M.C."/>
            <person name="Crouzillat D."/>
            <person name="Da Silva C."/>
            <person name="Daddiego L."/>
            <person name="De Bellis F."/>
            <person name="Dussert S."/>
            <person name="Garsmeur O."/>
            <person name="Gayraud T."/>
            <person name="Guignon V."/>
            <person name="Jahn K."/>
            <person name="Jamilloux V."/>
            <person name="Joet T."/>
            <person name="Labadie K."/>
            <person name="Lan T."/>
            <person name="Leclercq J."/>
            <person name="Lepelley M."/>
            <person name="Leroy T."/>
            <person name="Li L.T."/>
            <person name="Librado P."/>
            <person name="Lopez L."/>
            <person name="Munoz A."/>
            <person name="Noel B."/>
            <person name="Pallavicini A."/>
            <person name="Perrotta G."/>
            <person name="Poncet V."/>
            <person name="Pot D."/>
            <person name="Priyono X."/>
            <person name="Rigoreau M."/>
            <person name="Rouard M."/>
            <person name="Rozas J."/>
            <person name="Tranchant-Dubreuil C."/>
            <person name="VanBuren R."/>
            <person name="Zhang Q."/>
            <person name="Andrade A.C."/>
            <person name="Argout X."/>
            <person name="Bertrand B."/>
            <person name="de Kochko A."/>
            <person name="Graziosi G."/>
            <person name="Henry R.J."/>
            <person name="Jayarama X."/>
            <person name="Ming R."/>
            <person name="Nagai C."/>
            <person name="Rounsley S."/>
            <person name="Sankoff D."/>
            <person name="Giuliano G."/>
            <person name="Albert V.A."/>
            <person name="Wincker P."/>
            <person name="Lashermes P."/>
        </authorList>
    </citation>
    <scope>NUCLEOTIDE SEQUENCE [LARGE SCALE GENOMIC DNA]</scope>
    <source>
        <strain evidence="13">cv. DH200-94</strain>
    </source>
</reference>
<evidence type="ECO:0000313" key="12">
    <source>
        <dbReference type="EMBL" id="CDP15838.1"/>
    </source>
</evidence>
<keyword evidence="13" id="KW-1185">Reference proteome</keyword>
<keyword evidence="2" id="KW-0433">Leucine-rich repeat</keyword>
<evidence type="ECO:0000256" key="3">
    <source>
        <dbReference type="ARBA" id="ARBA00022692"/>
    </source>
</evidence>
<dbReference type="Proteomes" id="UP000295252">
    <property type="component" value="Chromosome IV"/>
</dbReference>
<feature type="domain" description="Protein kinase" evidence="11">
    <location>
        <begin position="264"/>
        <end position="555"/>
    </location>
</feature>
<dbReference type="Pfam" id="PF00560">
    <property type="entry name" value="LRR_1"/>
    <property type="match status" value="2"/>
</dbReference>
<proteinExistence type="predicted"/>
<dbReference type="AlphaFoldDB" id="A0A068V7G3"/>
<dbReference type="InterPro" id="IPR011009">
    <property type="entry name" value="Kinase-like_dom_sf"/>
</dbReference>
<feature type="signal peptide" evidence="10">
    <location>
        <begin position="1"/>
        <end position="25"/>
    </location>
</feature>
<dbReference type="PANTHER" id="PTHR45974">
    <property type="entry name" value="RECEPTOR-LIKE PROTEIN 55"/>
    <property type="match status" value="1"/>
</dbReference>
<sequence length="555" mass="63867">MASFSATLFLILSVFLNSIVPIICPSVIEDLNNLKPPPDFNATITNNCINNPSLRYCNVTPFDLEEIFKSTIVASHLCNISHNPNCVESFPKINLHKKPHLAPLYLSFTFFWKYCPLTITYIDISNNSLKGNFPTDIFYCSQIRDLDLSHNNFVGDVPVKNLSSLPNLTSLNLSYNHFSESGNLDAELFKRFNSTSFIQSGIFPDHSKFSFKVFLILVVLPIFVLVMVFCLCVLCSSRLDILPGCFRRRYEFTPSMLKAATKGFSKKKLVEKTSSVDVYYGILRDGTEVRIEVYNESLSKEDARRIFAEGCKILSQLRHKNLVRVLGWCDTRRLRATVSEWKDGENVETWLRNANPSWKRRMKVMVGILQGVRYLNEEWPQVECDLKTKSILLNDDGEPLISRFKVDDGNNNTKRIFKFGLFILEMVSNMRPMEEVESSEAGFVQWFRLHYPQNFEKLIDERMKMKETVVDQAKEAIELGLLCTDLSGVREQPSWDQISYVLSKSSSMALAGSDHRRYYQVDGRRKAKFLQTDESDDEIQMDPHSSVDHRRFLVV</sequence>
<protein>
    <recommendedName>
        <fullName evidence="11">Protein kinase domain-containing protein</fullName>
    </recommendedName>
</protein>
<dbReference type="PROSITE" id="PS50011">
    <property type="entry name" value="PROTEIN_KINASE_DOM"/>
    <property type="match status" value="1"/>
</dbReference>
<dbReference type="PANTHER" id="PTHR45974:SF266">
    <property type="entry name" value="LEUCINE-RICH REPEAT RECEPTOR PROTEIN KINASE HPCA1"/>
    <property type="match status" value="1"/>
</dbReference>
<keyword evidence="5" id="KW-0677">Repeat</keyword>
<comment type="subcellular location">
    <subcellularLocation>
        <location evidence="1">Membrane</location>
    </subcellularLocation>
</comment>
<evidence type="ECO:0000259" key="11">
    <source>
        <dbReference type="PROSITE" id="PS50011"/>
    </source>
</evidence>
<dbReference type="InterPro" id="IPR032675">
    <property type="entry name" value="LRR_dom_sf"/>
</dbReference>
<dbReference type="Gene3D" id="1.10.510.10">
    <property type="entry name" value="Transferase(Phosphotransferase) domain 1"/>
    <property type="match status" value="2"/>
</dbReference>
<accession>A0A068V7G3</accession>
<dbReference type="InParanoid" id="A0A068V7G3"/>
<keyword evidence="3 9" id="KW-0812">Transmembrane</keyword>
<dbReference type="PROSITE" id="PS51450">
    <property type="entry name" value="LRR"/>
    <property type="match status" value="1"/>
</dbReference>
<evidence type="ECO:0000313" key="13">
    <source>
        <dbReference type="Proteomes" id="UP000295252"/>
    </source>
</evidence>
<dbReference type="InterPro" id="IPR000719">
    <property type="entry name" value="Prot_kinase_dom"/>
</dbReference>
<evidence type="ECO:0000256" key="4">
    <source>
        <dbReference type="ARBA" id="ARBA00022729"/>
    </source>
</evidence>
<evidence type="ECO:0000256" key="2">
    <source>
        <dbReference type="ARBA" id="ARBA00022614"/>
    </source>
</evidence>
<dbReference type="EMBL" id="HG739195">
    <property type="protein sequence ID" value="CDP15838.1"/>
    <property type="molecule type" value="Genomic_DNA"/>
</dbReference>
<dbReference type="SUPFAM" id="SSF52058">
    <property type="entry name" value="L domain-like"/>
    <property type="match status" value="1"/>
</dbReference>
<evidence type="ECO:0000256" key="9">
    <source>
        <dbReference type="SAM" id="Phobius"/>
    </source>
</evidence>
<dbReference type="GO" id="GO:0005524">
    <property type="term" value="F:ATP binding"/>
    <property type="evidence" value="ECO:0007669"/>
    <property type="project" value="InterPro"/>
</dbReference>
<evidence type="ECO:0000256" key="5">
    <source>
        <dbReference type="ARBA" id="ARBA00022737"/>
    </source>
</evidence>
<evidence type="ECO:0000256" key="7">
    <source>
        <dbReference type="ARBA" id="ARBA00023136"/>
    </source>
</evidence>
<organism evidence="12 13">
    <name type="scientific">Coffea canephora</name>
    <name type="common">Robusta coffee</name>
    <dbReference type="NCBI Taxonomy" id="49390"/>
    <lineage>
        <taxon>Eukaryota</taxon>
        <taxon>Viridiplantae</taxon>
        <taxon>Streptophyta</taxon>
        <taxon>Embryophyta</taxon>
        <taxon>Tracheophyta</taxon>
        <taxon>Spermatophyta</taxon>
        <taxon>Magnoliopsida</taxon>
        <taxon>eudicotyledons</taxon>
        <taxon>Gunneridae</taxon>
        <taxon>Pentapetalae</taxon>
        <taxon>asterids</taxon>
        <taxon>lamiids</taxon>
        <taxon>Gentianales</taxon>
        <taxon>Rubiaceae</taxon>
        <taxon>Ixoroideae</taxon>
        <taxon>Gardenieae complex</taxon>
        <taxon>Bertiereae - Coffeeae clade</taxon>
        <taxon>Coffeeae</taxon>
        <taxon>Coffea</taxon>
    </lineage>
</organism>
<evidence type="ECO:0000256" key="8">
    <source>
        <dbReference type="ARBA" id="ARBA00023180"/>
    </source>
</evidence>
<keyword evidence="6 9" id="KW-1133">Transmembrane helix</keyword>
<dbReference type="PhylomeDB" id="A0A068V7G3"/>
<dbReference type="Pfam" id="PF07714">
    <property type="entry name" value="PK_Tyr_Ser-Thr"/>
    <property type="match status" value="1"/>
</dbReference>
<dbReference type="GO" id="GO:0004672">
    <property type="term" value="F:protein kinase activity"/>
    <property type="evidence" value="ECO:0007669"/>
    <property type="project" value="InterPro"/>
</dbReference>
<dbReference type="GO" id="GO:0016020">
    <property type="term" value="C:membrane"/>
    <property type="evidence" value="ECO:0007669"/>
    <property type="project" value="UniProtKB-SubCell"/>
</dbReference>
<feature type="transmembrane region" description="Helical" evidence="9">
    <location>
        <begin position="213"/>
        <end position="239"/>
    </location>
</feature>
<dbReference type="Gramene" id="CDP15838">
    <property type="protein sequence ID" value="CDP15838"/>
    <property type="gene ID" value="GSCOC_T00016714001"/>
</dbReference>
<evidence type="ECO:0000256" key="1">
    <source>
        <dbReference type="ARBA" id="ARBA00004370"/>
    </source>
</evidence>
<keyword evidence="4 10" id="KW-0732">Signal</keyword>
<dbReference type="OMA" id="KYCPLSI"/>
<dbReference type="Gene3D" id="3.30.200.20">
    <property type="entry name" value="Phosphorylase Kinase, domain 1"/>
    <property type="match status" value="1"/>
</dbReference>
<evidence type="ECO:0000256" key="6">
    <source>
        <dbReference type="ARBA" id="ARBA00022989"/>
    </source>
</evidence>
<gene>
    <name evidence="12" type="ORF">GSCOC_T00016714001</name>
</gene>
<dbReference type="SUPFAM" id="SSF56112">
    <property type="entry name" value="Protein kinase-like (PK-like)"/>
    <property type="match status" value="1"/>
</dbReference>